<gene>
    <name evidence="7" type="ORF">XM53_18240</name>
</gene>
<accession>A0A0T5NPZ5</accession>
<sequence>MHNSELADLLRRMADGDRTAFAAFYKALEKPVFRFIVSKMNDPHEAADIQHDVFMDIWRSAGRFEGRSTVKTWVFGIAYRKTMDHFRKHKRVDLTDEIDERVDDSPDAATCLASAQEAEHLRYCMDQLKPQHRSAVELAFYQDMTYGEIATVAEVPEGTIKTRVFHAKKLLLHCLSSRMEVPS</sequence>
<dbReference type="InterPro" id="IPR007627">
    <property type="entry name" value="RNA_pol_sigma70_r2"/>
</dbReference>
<evidence type="ECO:0000256" key="1">
    <source>
        <dbReference type="ARBA" id="ARBA00010641"/>
    </source>
</evidence>
<dbReference type="GO" id="GO:0003677">
    <property type="term" value="F:DNA binding"/>
    <property type="evidence" value="ECO:0007669"/>
    <property type="project" value="InterPro"/>
</dbReference>
<reference evidence="7 8" key="1">
    <citation type="submission" date="2015-04" db="EMBL/GenBank/DDBJ databases">
        <title>The draft genome sequence of Roseovarius sp.R12b.</title>
        <authorList>
            <person name="Li G."/>
            <person name="Lai Q."/>
            <person name="Shao Z."/>
            <person name="Yan P."/>
        </authorList>
    </citation>
    <scope>NUCLEOTIDE SEQUENCE [LARGE SCALE GENOMIC DNA]</scope>
    <source>
        <strain evidence="7 8">R12B</strain>
    </source>
</reference>
<dbReference type="SUPFAM" id="SSF88946">
    <property type="entry name" value="Sigma2 domain of RNA polymerase sigma factors"/>
    <property type="match status" value="1"/>
</dbReference>
<name>A0A0T5NPZ5_9RHOB</name>
<evidence type="ECO:0000256" key="2">
    <source>
        <dbReference type="ARBA" id="ARBA00023015"/>
    </source>
</evidence>
<dbReference type="CDD" id="cd06171">
    <property type="entry name" value="Sigma70_r4"/>
    <property type="match status" value="1"/>
</dbReference>
<comment type="caution">
    <text evidence="7">The sequence shown here is derived from an EMBL/GenBank/DDBJ whole genome shotgun (WGS) entry which is preliminary data.</text>
</comment>
<dbReference type="Pfam" id="PF04542">
    <property type="entry name" value="Sigma70_r2"/>
    <property type="match status" value="1"/>
</dbReference>
<dbReference type="SUPFAM" id="SSF88659">
    <property type="entry name" value="Sigma3 and sigma4 domains of RNA polymerase sigma factors"/>
    <property type="match status" value="1"/>
</dbReference>
<evidence type="ECO:0000256" key="4">
    <source>
        <dbReference type="ARBA" id="ARBA00023163"/>
    </source>
</evidence>
<dbReference type="AlphaFoldDB" id="A0A0T5NPZ5"/>
<comment type="similarity">
    <text evidence="1">Belongs to the sigma-70 factor family. ECF subfamily.</text>
</comment>
<dbReference type="EMBL" id="LAXJ01000024">
    <property type="protein sequence ID" value="KRS11021.1"/>
    <property type="molecule type" value="Genomic_DNA"/>
</dbReference>
<evidence type="ECO:0008006" key="9">
    <source>
        <dbReference type="Google" id="ProtNLM"/>
    </source>
</evidence>
<dbReference type="RefSeq" id="WP_057795941.1">
    <property type="nucleotide sequence ID" value="NZ_LAXJ01000024.1"/>
</dbReference>
<dbReference type="GO" id="GO:0016987">
    <property type="term" value="F:sigma factor activity"/>
    <property type="evidence" value="ECO:0007669"/>
    <property type="project" value="UniProtKB-KW"/>
</dbReference>
<dbReference type="InterPro" id="IPR013249">
    <property type="entry name" value="RNA_pol_sigma70_r4_t2"/>
</dbReference>
<dbReference type="InterPro" id="IPR039425">
    <property type="entry name" value="RNA_pol_sigma-70-like"/>
</dbReference>
<dbReference type="Pfam" id="PF08281">
    <property type="entry name" value="Sigma70_r4_2"/>
    <property type="match status" value="1"/>
</dbReference>
<dbReference type="InterPro" id="IPR013325">
    <property type="entry name" value="RNA_pol_sigma_r2"/>
</dbReference>
<dbReference type="Gene3D" id="1.10.10.10">
    <property type="entry name" value="Winged helix-like DNA-binding domain superfamily/Winged helix DNA-binding domain"/>
    <property type="match status" value="1"/>
</dbReference>
<keyword evidence="2" id="KW-0805">Transcription regulation</keyword>
<dbReference type="PANTHER" id="PTHR43133">
    <property type="entry name" value="RNA POLYMERASE ECF-TYPE SIGMA FACTO"/>
    <property type="match status" value="1"/>
</dbReference>
<dbReference type="OrthoDB" id="9803470at2"/>
<evidence type="ECO:0000259" key="6">
    <source>
        <dbReference type="Pfam" id="PF08281"/>
    </source>
</evidence>
<evidence type="ECO:0000313" key="8">
    <source>
        <dbReference type="Proteomes" id="UP000051295"/>
    </source>
</evidence>
<dbReference type="InterPro" id="IPR014284">
    <property type="entry name" value="RNA_pol_sigma-70_dom"/>
</dbReference>
<proteinExistence type="inferred from homology"/>
<evidence type="ECO:0000313" key="7">
    <source>
        <dbReference type="EMBL" id="KRS11021.1"/>
    </source>
</evidence>
<dbReference type="NCBIfam" id="TIGR02937">
    <property type="entry name" value="sigma70-ECF"/>
    <property type="match status" value="1"/>
</dbReference>
<dbReference type="InterPro" id="IPR036388">
    <property type="entry name" value="WH-like_DNA-bd_sf"/>
</dbReference>
<dbReference type="PANTHER" id="PTHR43133:SF32">
    <property type="entry name" value="BLR3042 PROTEIN"/>
    <property type="match status" value="1"/>
</dbReference>
<evidence type="ECO:0000259" key="5">
    <source>
        <dbReference type="Pfam" id="PF04542"/>
    </source>
</evidence>
<feature type="domain" description="RNA polymerase sigma-70 region 2" evidence="5">
    <location>
        <begin position="25"/>
        <end position="91"/>
    </location>
</feature>
<dbReference type="Proteomes" id="UP000051295">
    <property type="component" value="Unassembled WGS sequence"/>
</dbReference>
<organism evidence="7 8">
    <name type="scientific">Roseovarius atlanticus</name>
    <dbReference type="NCBI Taxonomy" id="1641875"/>
    <lineage>
        <taxon>Bacteria</taxon>
        <taxon>Pseudomonadati</taxon>
        <taxon>Pseudomonadota</taxon>
        <taxon>Alphaproteobacteria</taxon>
        <taxon>Rhodobacterales</taxon>
        <taxon>Roseobacteraceae</taxon>
        <taxon>Roseovarius</taxon>
    </lineage>
</organism>
<keyword evidence="4" id="KW-0804">Transcription</keyword>
<dbReference type="Gene3D" id="1.10.1740.10">
    <property type="match status" value="1"/>
</dbReference>
<protein>
    <recommendedName>
        <fullName evidence="9">RNA polymerase sigma factor</fullName>
    </recommendedName>
</protein>
<dbReference type="STRING" id="1641875.XM53_18240"/>
<feature type="domain" description="RNA polymerase sigma factor 70 region 4 type 2" evidence="6">
    <location>
        <begin position="121"/>
        <end position="171"/>
    </location>
</feature>
<dbReference type="InterPro" id="IPR013324">
    <property type="entry name" value="RNA_pol_sigma_r3/r4-like"/>
</dbReference>
<keyword evidence="3" id="KW-0731">Sigma factor</keyword>
<dbReference type="GO" id="GO:0006352">
    <property type="term" value="P:DNA-templated transcription initiation"/>
    <property type="evidence" value="ECO:0007669"/>
    <property type="project" value="InterPro"/>
</dbReference>
<keyword evidence="8" id="KW-1185">Reference proteome</keyword>
<evidence type="ECO:0000256" key="3">
    <source>
        <dbReference type="ARBA" id="ARBA00023082"/>
    </source>
</evidence>
<dbReference type="PATRIC" id="fig|1641875.4.peg.2171"/>